<evidence type="ECO:0000313" key="2">
    <source>
        <dbReference type="EMBL" id="KAL0289796.1"/>
    </source>
</evidence>
<proteinExistence type="predicted"/>
<feature type="chain" id="PRO_5043923823" evidence="1">
    <location>
        <begin position="17"/>
        <end position="180"/>
    </location>
</feature>
<dbReference type="EMBL" id="JACGWJ010000665">
    <property type="protein sequence ID" value="KAL0289796.1"/>
    <property type="molecule type" value="Genomic_DNA"/>
</dbReference>
<reference evidence="2" key="1">
    <citation type="submission" date="2020-06" db="EMBL/GenBank/DDBJ databases">
        <authorList>
            <person name="Li T."/>
            <person name="Hu X."/>
            <person name="Zhang T."/>
            <person name="Song X."/>
            <person name="Zhang H."/>
            <person name="Dai N."/>
            <person name="Sheng W."/>
            <person name="Hou X."/>
            <person name="Wei L."/>
        </authorList>
    </citation>
    <scope>NUCLEOTIDE SEQUENCE</scope>
    <source>
        <strain evidence="2">G02</strain>
        <tissue evidence="2">Leaf</tissue>
    </source>
</reference>
<keyword evidence="1" id="KW-0732">Signal</keyword>
<name>A0AAW2J752_SESRA</name>
<accession>A0AAW2J752</accession>
<evidence type="ECO:0000256" key="1">
    <source>
        <dbReference type="SAM" id="SignalP"/>
    </source>
</evidence>
<protein>
    <submittedName>
        <fullName evidence="2">Uncharacterized protein</fullName>
    </submittedName>
</protein>
<organism evidence="2">
    <name type="scientific">Sesamum radiatum</name>
    <name type="common">Black benniseed</name>
    <dbReference type="NCBI Taxonomy" id="300843"/>
    <lineage>
        <taxon>Eukaryota</taxon>
        <taxon>Viridiplantae</taxon>
        <taxon>Streptophyta</taxon>
        <taxon>Embryophyta</taxon>
        <taxon>Tracheophyta</taxon>
        <taxon>Spermatophyta</taxon>
        <taxon>Magnoliopsida</taxon>
        <taxon>eudicotyledons</taxon>
        <taxon>Gunneridae</taxon>
        <taxon>Pentapetalae</taxon>
        <taxon>asterids</taxon>
        <taxon>lamiids</taxon>
        <taxon>Lamiales</taxon>
        <taxon>Pedaliaceae</taxon>
        <taxon>Sesamum</taxon>
    </lineage>
</organism>
<reference evidence="2" key="2">
    <citation type="journal article" date="2024" name="Plant">
        <title>Genomic evolution and insights into agronomic trait innovations of Sesamum species.</title>
        <authorList>
            <person name="Miao H."/>
            <person name="Wang L."/>
            <person name="Qu L."/>
            <person name="Liu H."/>
            <person name="Sun Y."/>
            <person name="Le M."/>
            <person name="Wang Q."/>
            <person name="Wei S."/>
            <person name="Zheng Y."/>
            <person name="Lin W."/>
            <person name="Duan Y."/>
            <person name="Cao H."/>
            <person name="Xiong S."/>
            <person name="Wang X."/>
            <person name="Wei L."/>
            <person name="Li C."/>
            <person name="Ma Q."/>
            <person name="Ju M."/>
            <person name="Zhao R."/>
            <person name="Li G."/>
            <person name="Mu C."/>
            <person name="Tian Q."/>
            <person name="Mei H."/>
            <person name="Zhang T."/>
            <person name="Gao T."/>
            <person name="Zhang H."/>
        </authorList>
    </citation>
    <scope>NUCLEOTIDE SEQUENCE</scope>
    <source>
        <strain evidence="2">G02</strain>
    </source>
</reference>
<comment type="caution">
    <text evidence="2">The sequence shown here is derived from an EMBL/GenBank/DDBJ whole genome shotgun (WGS) entry which is preliminary data.</text>
</comment>
<sequence>MVAAEMFTLLFVGAYGECLSGDEGGEAASVGCCVCTKTSVNGGGRSGEQDDEVADRCGQVEVSGKTCPSRQVDKPGGDVANFSTTHRQNIKPSPGVSVATGADLPSKGKEIIVYNPFAVLESDEFGEGGEFGEDRFQMEESHSTGPMSNPPSFPHDHSCVLECVWAQLYCASTRGRPTGS</sequence>
<gene>
    <name evidence="2" type="ORF">Sradi_7064400</name>
</gene>
<dbReference type="AlphaFoldDB" id="A0AAW2J752"/>
<feature type="signal peptide" evidence="1">
    <location>
        <begin position="1"/>
        <end position="16"/>
    </location>
</feature>